<reference evidence="3" key="1">
    <citation type="journal article" date="2011" name="Genome Biol.">
        <title>Comparative genomics of the social amoebae Dictyostelium discoideum and Dictyostelium purpureum.</title>
        <authorList>
            <consortium name="US DOE Joint Genome Institute (JGI-PGF)"/>
            <person name="Sucgang R."/>
            <person name="Kuo A."/>
            <person name="Tian X."/>
            <person name="Salerno W."/>
            <person name="Parikh A."/>
            <person name="Feasley C.L."/>
            <person name="Dalin E."/>
            <person name="Tu H."/>
            <person name="Huang E."/>
            <person name="Barry K."/>
            <person name="Lindquist E."/>
            <person name="Shapiro H."/>
            <person name="Bruce D."/>
            <person name="Schmutz J."/>
            <person name="Salamov A."/>
            <person name="Fey P."/>
            <person name="Gaudet P."/>
            <person name="Anjard C."/>
            <person name="Babu M.M."/>
            <person name="Basu S."/>
            <person name="Bushmanova Y."/>
            <person name="van der Wel H."/>
            <person name="Katoh-Kurasawa M."/>
            <person name="Dinh C."/>
            <person name="Coutinho P.M."/>
            <person name="Saito T."/>
            <person name="Elias M."/>
            <person name="Schaap P."/>
            <person name="Kay R.R."/>
            <person name="Henrissat B."/>
            <person name="Eichinger L."/>
            <person name="Rivero F."/>
            <person name="Putnam N.H."/>
            <person name="West C.M."/>
            <person name="Loomis W.F."/>
            <person name="Chisholm R.L."/>
            <person name="Shaulsky G."/>
            <person name="Strassmann J.E."/>
            <person name="Queller D.C."/>
            <person name="Kuspa A."/>
            <person name="Grigoriev I.V."/>
        </authorList>
    </citation>
    <scope>NUCLEOTIDE SEQUENCE [LARGE SCALE GENOMIC DNA]</scope>
    <source>
        <strain evidence="3">QSDP1</strain>
    </source>
</reference>
<dbReference type="AlphaFoldDB" id="F0ZIB9"/>
<sequence>MTINENKISYENNNCINKDNLANKEEIIKDINKNDISSSSNIINNNSDHNSKETYFHIADETDDSSNECSSSTSYSDSCSSYTSDDSYSNYDDESSSSDYNINEMCVFENIKETLNKIKISAIQNNNIINSESLSKLCEIDIQLKEISCEVKDLILLFNNHLNNK</sequence>
<dbReference type="EMBL" id="GL871031">
    <property type="protein sequence ID" value="EGC36296.1"/>
    <property type="molecule type" value="Genomic_DNA"/>
</dbReference>
<dbReference type="RefSeq" id="XP_003287174.1">
    <property type="nucleotide sequence ID" value="XM_003287126.1"/>
</dbReference>
<accession>F0ZIB9</accession>
<evidence type="ECO:0000313" key="3">
    <source>
        <dbReference type="Proteomes" id="UP000001064"/>
    </source>
</evidence>
<feature type="compositionally biased region" description="Low complexity" evidence="1">
    <location>
        <begin position="67"/>
        <end position="90"/>
    </location>
</feature>
<evidence type="ECO:0000256" key="1">
    <source>
        <dbReference type="SAM" id="MobiDB-lite"/>
    </source>
</evidence>
<dbReference type="Proteomes" id="UP000001064">
    <property type="component" value="Unassembled WGS sequence"/>
</dbReference>
<protein>
    <submittedName>
        <fullName evidence="2">Expressed protein</fullName>
    </submittedName>
</protein>
<dbReference type="VEuPathDB" id="AmoebaDB:DICPUDRAFT_91857"/>
<dbReference type="InParanoid" id="F0ZIB9"/>
<keyword evidence="3" id="KW-1185">Reference proteome</keyword>
<organism evidence="2 3">
    <name type="scientific">Dictyostelium purpureum</name>
    <name type="common">Slime mold</name>
    <dbReference type="NCBI Taxonomy" id="5786"/>
    <lineage>
        <taxon>Eukaryota</taxon>
        <taxon>Amoebozoa</taxon>
        <taxon>Evosea</taxon>
        <taxon>Eumycetozoa</taxon>
        <taxon>Dictyostelia</taxon>
        <taxon>Dictyosteliales</taxon>
        <taxon>Dictyosteliaceae</taxon>
        <taxon>Dictyostelium</taxon>
    </lineage>
</organism>
<evidence type="ECO:0000313" key="2">
    <source>
        <dbReference type="EMBL" id="EGC36296.1"/>
    </source>
</evidence>
<name>F0ZIB9_DICPU</name>
<proteinExistence type="predicted"/>
<dbReference type="KEGG" id="dpp:DICPUDRAFT_91857"/>
<gene>
    <name evidence="2" type="ORF">DICPUDRAFT_91857</name>
</gene>
<dbReference type="GeneID" id="10500894"/>
<feature type="region of interest" description="Disordered" evidence="1">
    <location>
        <begin position="63"/>
        <end position="97"/>
    </location>
</feature>